<gene>
    <name evidence="1" type="ORF">WJX75_005796</name>
</gene>
<proteinExistence type="predicted"/>
<dbReference type="Proteomes" id="UP001491310">
    <property type="component" value="Unassembled WGS sequence"/>
</dbReference>
<sequence>MPQPGLHHELLKYTPQPSHSQITGRVISSYGRRYGTTHHSRSQPKQMSELVVRWRSAVTWACSYGGGSGILLQRSFSGLDWSQQKSNSLSRSTCPPISQGGYQHFFKGGVQHQCEMLHSLICKIWQGGRRAFCRM</sequence>
<comment type="caution">
    <text evidence="1">The sequence shown here is derived from an EMBL/GenBank/DDBJ whole genome shotgun (WGS) entry which is preliminary data.</text>
</comment>
<protein>
    <submittedName>
        <fullName evidence="1">Uncharacterized protein</fullName>
    </submittedName>
</protein>
<reference evidence="1 2" key="1">
    <citation type="journal article" date="2024" name="Nat. Commun.">
        <title>Phylogenomics reveals the evolutionary origins of lichenization in chlorophyte algae.</title>
        <authorList>
            <person name="Puginier C."/>
            <person name="Libourel C."/>
            <person name="Otte J."/>
            <person name="Skaloud P."/>
            <person name="Haon M."/>
            <person name="Grisel S."/>
            <person name="Petersen M."/>
            <person name="Berrin J.G."/>
            <person name="Delaux P.M."/>
            <person name="Dal Grande F."/>
            <person name="Keller J."/>
        </authorList>
    </citation>
    <scope>NUCLEOTIDE SEQUENCE [LARGE SCALE GENOMIC DNA]</scope>
    <source>
        <strain evidence="1 2">SAG 216-7</strain>
    </source>
</reference>
<keyword evidence="2" id="KW-1185">Reference proteome</keyword>
<name>A0ABR2YI44_9CHLO</name>
<dbReference type="EMBL" id="JALJOT010000011">
    <property type="protein sequence ID" value="KAK9905756.1"/>
    <property type="molecule type" value="Genomic_DNA"/>
</dbReference>
<accession>A0ABR2YI44</accession>
<organism evidence="1 2">
    <name type="scientific">Coccomyxa subellipsoidea</name>
    <dbReference type="NCBI Taxonomy" id="248742"/>
    <lineage>
        <taxon>Eukaryota</taxon>
        <taxon>Viridiplantae</taxon>
        <taxon>Chlorophyta</taxon>
        <taxon>core chlorophytes</taxon>
        <taxon>Trebouxiophyceae</taxon>
        <taxon>Trebouxiophyceae incertae sedis</taxon>
        <taxon>Coccomyxaceae</taxon>
        <taxon>Coccomyxa</taxon>
    </lineage>
</organism>
<evidence type="ECO:0000313" key="2">
    <source>
        <dbReference type="Proteomes" id="UP001491310"/>
    </source>
</evidence>
<evidence type="ECO:0000313" key="1">
    <source>
        <dbReference type="EMBL" id="KAK9905756.1"/>
    </source>
</evidence>